<sequence length="219" mass="22367">MDEASGPWLTRRHALAGLAVGALAGCTSADTADGDAAGGTPTRDGAGSDVPGGTDGGRAGTSLAGSCASVFGDTDRRYAGPVAVATFAYPMGGTVDYAAESESGTVLSVGYPGPVEDQYYSLLTVAQRGPYGGDVDRGARYLGDDRYVDGGTVGYDGSERTVAVLRYEGGEIRLFGAAGPDGNYELEAKATVAGGDPCPEAYTHVTERVVRSFRPIYGR</sequence>
<evidence type="ECO:0000313" key="2">
    <source>
        <dbReference type="EMBL" id="RXK51720.1"/>
    </source>
</evidence>
<feature type="compositionally biased region" description="Low complexity" evidence="1">
    <location>
        <begin position="30"/>
        <end position="47"/>
    </location>
</feature>
<evidence type="ECO:0000256" key="1">
    <source>
        <dbReference type="SAM" id="MobiDB-lite"/>
    </source>
</evidence>
<reference evidence="2 3" key="1">
    <citation type="submission" date="2019-01" db="EMBL/GenBank/DDBJ databases">
        <title>Halorientalis sp. F13-25 a new haloarchaeum isolated from hypersaline water.</title>
        <authorList>
            <person name="Ana D.-V."/>
            <person name="Cristina S.-P."/>
            <person name="Antonio V."/>
        </authorList>
    </citation>
    <scope>NUCLEOTIDE SEQUENCE [LARGE SCALE GENOMIC DNA]</scope>
    <source>
        <strain evidence="2 3">F13-25</strain>
    </source>
</reference>
<dbReference type="RefSeq" id="WP_129067580.1">
    <property type="nucleotide sequence ID" value="NZ_RDFA01000001.1"/>
</dbReference>
<organism evidence="2 3">
    <name type="scientific">Halorientalis pallida</name>
    <dbReference type="NCBI Taxonomy" id="2479928"/>
    <lineage>
        <taxon>Archaea</taxon>
        <taxon>Methanobacteriati</taxon>
        <taxon>Methanobacteriota</taxon>
        <taxon>Stenosarchaea group</taxon>
        <taxon>Halobacteria</taxon>
        <taxon>Halobacteriales</taxon>
        <taxon>Haloarculaceae</taxon>
        <taxon>Halorientalis</taxon>
    </lineage>
</organism>
<comment type="caution">
    <text evidence="2">The sequence shown here is derived from an EMBL/GenBank/DDBJ whole genome shotgun (WGS) entry which is preliminary data.</text>
</comment>
<feature type="region of interest" description="Disordered" evidence="1">
    <location>
        <begin position="30"/>
        <end position="58"/>
    </location>
</feature>
<name>A0A498L0A7_9EURY</name>
<keyword evidence="3" id="KW-1185">Reference proteome</keyword>
<dbReference type="OrthoDB" id="239499at2157"/>
<dbReference type="AlphaFoldDB" id="A0A498L0A7"/>
<protein>
    <submittedName>
        <fullName evidence="2">Uncharacterized protein</fullName>
    </submittedName>
</protein>
<gene>
    <name evidence="2" type="ORF">EAF64_03555</name>
</gene>
<accession>A0A498L0A7</accession>
<evidence type="ECO:0000313" key="3">
    <source>
        <dbReference type="Proteomes" id="UP000289691"/>
    </source>
</evidence>
<dbReference type="EMBL" id="RDFA01000001">
    <property type="protein sequence ID" value="RXK51720.1"/>
    <property type="molecule type" value="Genomic_DNA"/>
</dbReference>
<proteinExistence type="predicted"/>
<dbReference type="Proteomes" id="UP000289691">
    <property type="component" value="Unassembled WGS sequence"/>
</dbReference>